<evidence type="ECO:0000313" key="3">
    <source>
        <dbReference type="Proteomes" id="UP000010552"/>
    </source>
</evidence>
<evidence type="ECO:0000313" key="2">
    <source>
        <dbReference type="EMBL" id="ELK11477.1"/>
    </source>
</evidence>
<accession>L5KJH9</accession>
<gene>
    <name evidence="2" type="ORF">PAL_GLEAN10024939</name>
</gene>
<protein>
    <submittedName>
        <fullName evidence="2">Uncharacterized protein</fullName>
    </submittedName>
</protein>
<name>L5KJH9_PTEAL</name>
<organism evidence="2 3">
    <name type="scientific">Pteropus alecto</name>
    <name type="common">Black flying fox</name>
    <dbReference type="NCBI Taxonomy" id="9402"/>
    <lineage>
        <taxon>Eukaryota</taxon>
        <taxon>Metazoa</taxon>
        <taxon>Chordata</taxon>
        <taxon>Craniata</taxon>
        <taxon>Vertebrata</taxon>
        <taxon>Euteleostomi</taxon>
        <taxon>Mammalia</taxon>
        <taxon>Eutheria</taxon>
        <taxon>Laurasiatheria</taxon>
        <taxon>Chiroptera</taxon>
        <taxon>Yinpterochiroptera</taxon>
        <taxon>Pteropodoidea</taxon>
        <taxon>Pteropodidae</taxon>
        <taxon>Pteropodinae</taxon>
        <taxon>Pteropus</taxon>
    </lineage>
</organism>
<proteinExistence type="predicted"/>
<dbReference type="InParanoid" id="L5KJH9"/>
<feature type="region of interest" description="Disordered" evidence="1">
    <location>
        <begin position="48"/>
        <end position="89"/>
    </location>
</feature>
<dbReference type="AlphaFoldDB" id="L5KJH9"/>
<keyword evidence="3" id="KW-1185">Reference proteome</keyword>
<sequence length="175" mass="18068">MSAQCCAGQVSGARRRAGATTHRAMGLRGFSGCAPRLAAEREAAGGLLRADPEPPGLDRASGLNAALGGQGNPVPRTGGKGHGEAERLPRGPLSVLKNFAEGGAGRTRAEDPQCSRSVSTPPGRECVVLSSVALQALPVRCTQERRGIGQLLLSQALNKTRGRWPKQVALSISQG</sequence>
<evidence type="ECO:0000256" key="1">
    <source>
        <dbReference type="SAM" id="MobiDB-lite"/>
    </source>
</evidence>
<dbReference type="EMBL" id="KB030673">
    <property type="protein sequence ID" value="ELK11477.1"/>
    <property type="molecule type" value="Genomic_DNA"/>
</dbReference>
<dbReference type="Proteomes" id="UP000010552">
    <property type="component" value="Unassembled WGS sequence"/>
</dbReference>
<feature type="region of interest" description="Disordered" evidence="1">
    <location>
        <begin position="102"/>
        <end position="121"/>
    </location>
</feature>
<reference evidence="3" key="1">
    <citation type="journal article" date="2013" name="Science">
        <title>Comparative analysis of bat genomes provides insight into the evolution of flight and immunity.</title>
        <authorList>
            <person name="Zhang G."/>
            <person name="Cowled C."/>
            <person name="Shi Z."/>
            <person name="Huang Z."/>
            <person name="Bishop-Lilly K.A."/>
            <person name="Fang X."/>
            <person name="Wynne J.W."/>
            <person name="Xiong Z."/>
            <person name="Baker M.L."/>
            <person name="Zhao W."/>
            <person name="Tachedjian M."/>
            <person name="Zhu Y."/>
            <person name="Zhou P."/>
            <person name="Jiang X."/>
            <person name="Ng J."/>
            <person name="Yang L."/>
            <person name="Wu L."/>
            <person name="Xiao J."/>
            <person name="Feng Y."/>
            <person name="Chen Y."/>
            <person name="Sun X."/>
            <person name="Zhang Y."/>
            <person name="Marsh G.A."/>
            <person name="Crameri G."/>
            <person name="Broder C.C."/>
            <person name="Frey K.G."/>
            <person name="Wang L.F."/>
            <person name="Wang J."/>
        </authorList>
    </citation>
    <scope>NUCLEOTIDE SEQUENCE [LARGE SCALE GENOMIC DNA]</scope>
</reference>